<feature type="binding site" evidence="12">
    <location>
        <position position="133"/>
    </location>
    <ligand>
        <name>Zn(2+)</name>
        <dbReference type="ChEBI" id="CHEBI:29105"/>
        <note>catalytic</note>
    </ligand>
</feature>
<dbReference type="AlphaFoldDB" id="A0AAE7BGJ4"/>
<keyword evidence="4 12" id="KW-0645">Protease</keyword>
<keyword evidence="8 12" id="KW-0862">Zinc</keyword>
<organism evidence="14 15">
    <name type="scientific">Arcobacter defluvii</name>
    <dbReference type="NCBI Taxonomy" id="873191"/>
    <lineage>
        <taxon>Bacteria</taxon>
        <taxon>Pseudomonadati</taxon>
        <taxon>Campylobacterota</taxon>
        <taxon>Epsilonproteobacteria</taxon>
        <taxon>Campylobacterales</taxon>
        <taxon>Arcobacteraceae</taxon>
        <taxon>Arcobacter</taxon>
    </lineage>
</organism>
<dbReference type="EC" id="3.4.24.-" evidence="12"/>
<dbReference type="PANTHER" id="PTHR43221">
    <property type="entry name" value="PROTEASE HTPX"/>
    <property type="match status" value="1"/>
</dbReference>
<evidence type="ECO:0000256" key="11">
    <source>
        <dbReference type="ARBA" id="ARBA00023136"/>
    </source>
</evidence>
<comment type="subcellular location">
    <subcellularLocation>
        <location evidence="1 12">Cell membrane</location>
        <topology evidence="1 12">Multi-pass membrane protein</topology>
    </subcellularLocation>
</comment>
<protein>
    <recommendedName>
        <fullName evidence="12">Protease HtpX homolog</fullName>
        <ecNumber evidence="12">3.4.24.-</ecNumber>
    </recommendedName>
</protein>
<keyword evidence="6 12" id="KW-0479">Metal-binding</keyword>
<dbReference type="InterPro" id="IPR001915">
    <property type="entry name" value="Peptidase_M48"/>
</dbReference>
<evidence type="ECO:0000256" key="1">
    <source>
        <dbReference type="ARBA" id="ARBA00004651"/>
    </source>
</evidence>
<feature type="transmembrane region" description="Helical" evidence="12">
    <location>
        <begin position="139"/>
        <end position="165"/>
    </location>
</feature>
<evidence type="ECO:0000259" key="13">
    <source>
        <dbReference type="Pfam" id="PF01435"/>
    </source>
</evidence>
<feature type="binding site" evidence="12">
    <location>
        <position position="202"/>
    </location>
    <ligand>
        <name>Zn(2+)</name>
        <dbReference type="ChEBI" id="CHEBI:29105"/>
        <note>catalytic</note>
    </ligand>
</feature>
<dbReference type="HAMAP" id="MF_00188">
    <property type="entry name" value="Pept_M48_protease_HtpX"/>
    <property type="match status" value="1"/>
</dbReference>
<dbReference type="GO" id="GO:0006508">
    <property type="term" value="P:proteolysis"/>
    <property type="evidence" value="ECO:0007669"/>
    <property type="project" value="UniProtKB-KW"/>
</dbReference>
<comment type="cofactor">
    <cofactor evidence="12">
        <name>Zn(2+)</name>
        <dbReference type="ChEBI" id="CHEBI:29105"/>
    </cofactor>
    <text evidence="12">Binds 1 zinc ion per subunit.</text>
</comment>
<feature type="transmembrane region" description="Helical" evidence="12">
    <location>
        <begin position="7"/>
        <end position="24"/>
    </location>
</feature>
<feature type="transmembrane region" description="Helical" evidence="12">
    <location>
        <begin position="30"/>
        <end position="47"/>
    </location>
</feature>
<dbReference type="InterPro" id="IPR022919">
    <property type="entry name" value="Pept_M48_protease_HtpX"/>
</dbReference>
<feature type="active site" evidence="12">
    <location>
        <position position="130"/>
    </location>
</feature>
<dbReference type="EMBL" id="CP053835">
    <property type="protein sequence ID" value="QKF78153.1"/>
    <property type="molecule type" value="Genomic_DNA"/>
</dbReference>
<evidence type="ECO:0000256" key="8">
    <source>
        <dbReference type="ARBA" id="ARBA00022833"/>
    </source>
</evidence>
<keyword evidence="10 12" id="KW-0482">Metalloprotease</keyword>
<evidence type="ECO:0000256" key="12">
    <source>
        <dbReference type="HAMAP-Rule" id="MF_00188"/>
    </source>
</evidence>
<keyword evidence="11 12" id="KW-0472">Membrane</keyword>
<evidence type="ECO:0000256" key="6">
    <source>
        <dbReference type="ARBA" id="ARBA00022723"/>
    </source>
</evidence>
<dbReference type="InterPro" id="IPR050083">
    <property type="entry name" value="HtpX_protease"/>
</dbReference>
<proteinExistence type="inferred from homology"/>
<evidence type="ECO:0000256" key="7">
    <source>
        <dbReference type="ARBA" id="ARBA00022801"/>
    </source>
</evidence>
<evidence type="ECO:0000313" key="14">
    <source>
        <dbReference type="EMBL" id="QKF78153.1"/>
    </source>
</evidence>
<dbReference type="GO" id="GO:0005886">
    <property type="term" value="C:plasma membrane"/>
    <property type="evidence" value="ECO:0007669"/>
    <property type="project" value="UniProtKB-SubCell"/>
</dbReference>
<reference evidence="14 15" key="1">
    <citation type="submission" date="2020-05" db="EMBL/GenBank/DDBJ databases">
        <title>Complete genome sequencing of Campylobacter and Arcobacter type strains.</title>
        <authorList>
            <person name="Miller W.G."/>
            <person name="Yee E."/>
        </authorList>
    </citation>
    <scope>NUCLEOTIDE SEQUENCE [LARGE SCALE GENOMIC DNA]</scope>
    <source>
        <strain evidence="14 15">LMG 25694</strain>
    </source>
</reference>
<evidence type="ECO:0000256" key="5">
    <source>
        <dbReference type="ARBA" id="ARBA00022692"/>
    </source>
</evidence>
<keyword evidence="14" id="KW-0346">Stress response</keyword>
<accession>A0AAE7BGJ4</accession>
<feature type="domain" description="Peptidase M48" evidence="13">
    <location>
        <begin position="68"/>
        <end position="279"/>
    </location>
</feature>
<dbReference type="CDD" id="cd07336">
    <property type="entry name" value="M48B_HtpX_like"/>
    <property type="match status" value="1"/>
</dbReference>
<evidence type="ECO:0000256" key="4">
    <source>
        <dbReference type="ARBA" id="ARBA00022670"/>
    </source>
</evidence>
<dbReference type="Pfam" id="PF01435">
    <property type="entry name" value="Peptidase_M48"/>
    <property type="match status" value="1"/>
</dbReference>
<keyword evidence="9 12" id="KW-1133">Transmembrane helix</keyword>
<name>A0AAE7BGJ4_9BACT</name>
<dbReference type="GO" id="GO:0008270">
    <property type="term" value="F:zinc ion binding"/>
    <property type="evidence" value="ECO:0007669"/>
    <property type="project" value="UniProtKB-UniRule"/>
</dbReference>
<dbReference type="Proteomes" id="UP000503313">
    <property type="component" value="Chromosome"/>
</dbReference>
<dbReference type="GO" id="GO:0004222">
    <property type="term" value="F:metalloendopeptidase activity"/>
    <property type="evidence" value="ECO:0007669"/>
    <property type="project" value="UniProtKB-UniRule"/>
</dbReference>
<gene>
    <name evidence="12 14" type="primary">htpX</name>
    <name evidence="14" type="ORF">ADFLV_2144</name>
</gene>
<dbReference type="KEGG" id="adz:ADFLV_2144"/>
<evidence type="ECO:0000256" key="10">
    <source>
        <dbReference type="ARBA" id="ARBA00023049"/>
    </source>
</evidence>
<keyword evidence="7 12" id="KW-0378">Hydrolase</keyword>
<comment type="similarity">
    <text evidence="2 12">Belongs to the peptidase M48B family.</text>
</comment>
<keyword evidence="15" id="KW-1185">Reference proteome</keyword>
<dbReference type="RefSeq" id="WP_014474800.1">
    <property type="nucleotide sequence ID" value="NZ_CP053835.1"/>
</dbReference>
<feature type="transmembrane region" description="Helical" evidence="12">
    <location>
        <begin position="177"/>
        <end position="197"/>
    </location>
</feature>
<evidence type="ECO:0000256" key="3">
    <source>
        <dbReference type="ARBA" id="ARBA00022475"/>
    </source>
</evidence>
<evidence type="ECO:0000313" key="15">
    <source>
        <dbReference type="Proteomes" id="UP000503313"/>
    </source>
</evidence>
<dbReference type="Gene3D" id="3.30.2010.10">
    <property type="entry name" value="Metalloproteases ('zincins'), catalytic domain"/>
    <property type="match status" value="1"/>
</dbReference>
<dbReference type="NCBIfam" id="NF002826">
    <property type="entry name" value="PRK03001.1"/>
    <property type="match status" value="1"/>
</dbReference>
<feature type="binding site" evidence="12">
    <location>
        <position position="129"/>
    </location>
    <ligand>
        <name>Zn(2+)</name>
        <dbReference type="ChEBI" id="CHEBI:29105"/>
        <note>catalytic</note>
    </ligand>
</feature>
<keyword evidence="5 12" id="KW-0812">Transmembrane</keyword>
<evidence type="ECO:0000256" key="2">
    <source>
        <dbReference type="ARBA" id="ARBA00009779"/>
    </source>
</evidence>
<dbReference type="PANTHER" id="PTHR43221:SF1">
    <property type="entry name" value="PROTEASE HTPX"/>
    <property type="match status" value="1"/>
</dbReference>
<sequence length="286" mass="31867">MEQIKTVFLLTFLTVLFVFIGYSFGGTNGMLIAFLIAGGMNFYAYYYSDQQVLKHYDATPLDDVRHPVYRITQKLTQKAGLPMPKVYLIPDHTPNAFATGRNYEHAAVAVTMGLYEMLNEEELEGVIAHELSHIKHYDILIGTIAAVFSGAIAMIANMMQFGAMFGNNSDRQNSNPIMMIAMAILLPIAASIIQMTVSRSREFMADEGAARLTGNPAGLQSALSKLENYARSGHQIHNATEQTAHMFIINPFSGLKSNIANLFRTHPTTEDRIARLEELKAELKRR</sequence>
<evidence type="ECO:0000256" key="9">
    <source>
        <dbReference type="ARBA" id="ARBA00022989"/>
    </source>
</evidence>
<keyword evidence="3 12" id="KW-1003">Cell membrane</keyword>